<name>A0A9X6RKG0_HYPEX</name>
<evidence type="ECO:0000256" key="2">
    <source>
        <dbReference type="ARBA" id="ARBA00009085"/>
    </source>
</evidence>
<dbReference type="InterPro" id="IPR050185">
    <property type="entry name" value="Ub_carboxyl-term_hydrolase"/>
</dbReference>
<dbReference type="InterPro" id="IPR018200">
    <property type="entry name" value="USP_CS"/>
</dbReference>
<feature type="compositionally biased region" description="Low complexity" evidence="4">
    <location>
        <begin position="383"/>
        <end position="394"/>
    </location>
</feature>
<evidence type="ECO:0000259" key="5">
    <source>
        <dbReference type="PROSITE" id="PS50235"/>
    </source>
</evidence>
<dbReference type="Pfam" id="PF08969">
    <property type="entry name" value="USP8_dimer"/>
    <property type="match status" value="1"/>
</dbReference>
<proteinExistence type="inferred from homology"/>
<dbReference type="Pfam" id="PF00443">
    <property type="entry name" value="UCH"/>
    <property type="match status" value="1"/>
</dbReference>
<evidence type="ECO:0000313" key="6">
    <source>
        <dbReference type="EMBL" id="OWA50676.1"/>
    </source>
</evidence>
<dbReference type="PROSITE" id="PS00972">
    <property type="entry name" value="USP_1"/>
    <property type="match status" value="1"/>
</dbReference>
<dbReference type="OrthoDB" id="292964at2759"/>
<feature type="compositionally biased region" description="Basic and acidic residues" evidence="4">
    <location>
        <begin position="481"/>
        <end position="495"/>
    </location>
</feature>
<dbReference type="SUPFAM" id="SSF140856">
    <property type="entry name" value="USP8 N-terminal domain-like"/>
    <property type="match status" value="1"/>
</dbReference>
<keyword evidence="6" id="KW-0378">Hydrolase</keyword>
<dbReference type="PROSITE" id="PS00973">
    <property type="entry name" value="USP_2"/>
    <property type="match status" value="1"/>
</dbReference>
<comment type="catalytic activity">
    <reaction evidence="1">
        <text>Thiol-dependent hydrolysis of ester, thioester, amide, peptide and isopeptide bonds formed by the C-terminal Gly of ubiquitin (a 76-residue protein attached to proteins as an intracellular targeting signal).</text>
        <dbReference type="EC" id="3.4.19.12"/>
    </reaction>
</comment>
<evidence type="ECO:0000256" key="3">
    <source>
        <dbReference type="ARBA" id="ARBA00012759"/>
    </source>
</evidence>
<dbReference type="InterPro" id="IPR036873">
    <property type="entry name" value="Rhodanese-like_dom_sf"/>
</dbReference>
<dbReference type="SUPFAM" id="SSF54001">
    <property type="entry name" value="Cysteine proteinases"/>
    <property type="match status" value="1"/>
</dbReference>
<feature type="region of interest" description="Disordered" evidence="4">
    <location>
        <begin position="481"/>
        <end position="595"/>
    </location>
</feature>
<dbReference type="SUPFAM" id="SSF52821">
    <property type="entry name" value="Rhodanese/Cell cycle control phosphatase"/>
    <property type="match status" value="1"/>
</dbReference>
<dbReference type="Gene3D" id="3.40.250.10">
    <property type="entry name" value="Rhodanese-like domain"/>
    <property type="match status" value="1"/>
</dbReference>
<gene>
    <name evidence="6" type="ORF">BV898_15186</name>
</gene>
<dbReference type="EC" id="3.4.19.12" evidence="3"/>
<feature type="compositionally biased region" description="Pro residues" evidence="4">
    <location>
        <begin position="519"/>
        <end position="542"/>
    </location>
</feature>
<dbReference type="GO" id="GO:0016579">
    <property type="term" value="P:protein deubiquitination"/>
    <property type="evidence" value="ECO:0007669"/>
    <property type="project" value="InterPro"/>
</dbReference>
<dbReference type="InterPro" id="IPR015063">
    <property type="entry name" value="USP8_dimer"/>
</dbReference>
<dbReference type="GO" id="GO:0004843">
    <property type="term" value="F:cysteine-type deubiquitinase activity"/>
    <property type="evidence" value="ECO:0007669"/>
    <property type="project" value="UniProtKB-EC"/>
</dbReference>
<dbReference type="PROSITE" id="PS50235">
    <property type="entry name" value="USP_3"/>
    <property type="match status" value="1"/>
</dbReference>
<dbReference type="InterPro" id="IPR028889">
    <property type="entry name" value="USP"/>
</dbReference>
<sequence length="1011" mass="112296">MSFQICNPLPLRSACMEDLEKEANVDIKLPGGRLQKRNAIRRLAKTFRTVDENLAKAFRGQDEEMAFIMAMRYFTVFTTIYQNQEYLEDDKKWLENLFVGPEEVIMRLETLKSSLVRRFYLKSHGVAPPPTPIANGLTPTVLASNDKENRNGRTSPRPDLRYEYNSSQADAEVVHKRITVDFTQPPEVETELTAGDLNVMLKKKDDSFLIIDIRDSGQYAASHVLSQNIINIPGERLSQDVVSIGMIEASLDPSFVPLWRVRQTFERIIIVDSEGTDTGIVGSLIEALTEYSAEPVKNLPLLLKGGFYGLITRFPQCTSDPHHGAPRVRTSRLQISEIKFPAAFSISIFSDLPDPVSPEPPRKSPSTTAMESGTDPDLDAESSSRLASKPSPSAETAVELTTPVVPPVTFRSGTTVPKLPLQPQFVSTLPTPSVNRANKPSSAVSSISTAGGVSVVTISKSENSFDSVVNNPGVVTKRGSVEIRRAESSDEETKKPAAATKFIPDIPRAMKPSASTGPPEKPPTAPVSPSPVNRPPLDPVPPKTAIGSSTTISNAGKDFRAFITKSPTPVPGMGGAKQPNGIPASSHPANIRNVDSSPKVVNVPIVVEKRIAPVEPPAPEVKRTLKPIENLPSQRRTVATLPEPPRPQTLEPSEFWPMNERHFGYTGLKNMGNWCYMNSVLQCLAHTRPFREFYKTGNYKLSVNAYNTNGAPGKLSVYMAELMNALWSGKFRYFTPRFLKNCLAEQSALFRGDCQQDAQEALVIILDLLHVDTNQGELLAANVETRAYFKRAFESAQNHEPAKLAAATLKYHKQKTSSVIDSHLTFLKETVTSCDNCKYPSHTFLCDQMISLSLDSRKNSRMDLSTLLAKQMRTSDGGEITWTCEKCKSHCTAHQEHWFNTLPRILVVQLKRFRSLTEKDDRPVHYPHELSLKPFCVTESRGSEYRLYAVLHHFGGLSSGHYIADVLHCDSTSGLDWLRCDDERVTEISKDDVISSSAYVLFYEQKQFRQF</sequence>
<evidence type="ECO:0000256" key="1">
    <source>
        <dbReference type="ARBA" id="ARBA00000707"/>
    </source>
</evidence>
<dbReference type="Gene3D" id="1.20.58.80">
    <property type="entry name" value="Phosphotransferase system, lactose/cellobiose-type IIA subunit"/>
    <property type="match status" value="1"/>
</dbReference>
<feature type="region of interest" description="Disordered" evidence="4">
    <location>
        <begin position="131"/>
        <end position="159"/>
    </location>
</feature>
<protein>
    <recommendedName>
        <fullName evidence="3">ubiquitinyl hydrolase 1</fullName>
        <ecNumber evidence="3">3.4.19.12</ecNumber>
    </recommendedName>
</protein>
<dbReference type="AlphaFoldDB" id="A0A9X6RKG0"/>
<dbReference type="EMBL" id="MTYJ01000199">
    <property type="protein sequence ID" value="OWA50676.1"/>
    <property type="molecule type" value="Genomic_DNA"/>
</dbReference>
<dbReference type="InterPro" id="IPR001394">
    <property type="entry name" value="Peptidase_C19_UCH"/>
</dbReference>
<reference evidence="7" key="1">
    <citation type="submission" date="2017-01" db="EMBL/GenBank/DDBJ databases">
        <title>Comparative genomics of anhydrobiosis in the tardigrade Hypsibius dujardini.</title>
        <authorList>
            <person name="Yoshida Y."/>
            <person name="Koutsovoulos G."/>
            <person name="Laetsch D."/>
            <person name="Stevens L."/>
            <person name="Kumar S."/>
            <person name="Horikawa D."/>
            <person name="Ishino K."/>
            <person name="Komine S."/>
            <person name="Tomita M."/>
            <person name="Blaxter M."/>
            <person name="Arakawa K."/>
        </authorList>
    </citation>
    <scope>NUCLEOTIDE SEQUENCE [LARGE SCALE GENOMIC DNA]</scope>
    <source>
        <strain evidence="7">Z151</strain>
    </source>
</reference>
<keyword evidence="7" id="KW-1185">Reference proteome</keyword>
<evidence type="ECO:0000313" key="7">
    <source>
        <dbReference type="Proteomes" id="UP000192578"/>
    </source>
</evidence>
<dbReference type="CDD" id="cd02674">
    <property type="entry name" value="Peptidase_C19R"/>
    <property type="match status" value="1"/>
</dbReference>
<dbReference type="Proteomes" id="UP000192578">
    <property type="component" value="Unassembled WGS sequence"/>
</dbReference>
<organism evidence="6 7">
    <name type="scientific">Hypsibius exemplaris</name>
    <name type="common">Freshwater tardigrade</name>
    <dbReference type="NCBI Taxonomy" id="2072580"/>
    <lineage>
        <taxon>Eukaryota</taxon>
        <taxon>Metazoa</taxon>
        <taxon>Ecdysozoa</taxon>
        <taxon>Tardigrada</taxon>
        <taxon>Eutardigrada</taxon>
        <taxon>Parachela</taxon>
        <taxon>Hypsibioidea</taxon>
        <taxon>Hypsibiidae</taxon>
        <taxon>Hypsibius</taxon>
    </lineage>
</organism>
<feature type="compositionally biased region" description="Basic and acidic residues" evidence="4">
    <location>
        <begin position="145"/>
        <end position="159"/>
    </location>
</feature>
<dbReference type="Gene3D" id="3.90.70.10">
    <property type="entry name" value="Cysteine proteinases"/>
    <property type="match status" value="1"/>
</dbReference>
<accession>A0A9X6RKG0</accession>
<dbReference type="PANTHER" id="PTHR21646">
    <property type="entry name" value="UBIQUITIN CARBOXYL-TERMINAL HYDROLASE"/>
    <property type="match status" value="1"/>
</dbReference>
<comment type="similarity">
    <text evidence="2">Belongs to the peptidase C19 family.</text>
</comment>
<comment type="caution">
    <text evidence="6">The sequence shown here is derived from an EMBL/GenBank/DDBJ whole genome shotgun (WGS) entry which is preliminary data.</text>
</comment>
<dbReference type="InterPro" id="IPR038765">
    <property type="entry name" value="Papain-like_cys_pep_sf"/>
</dbReference>
<feature type="region of interest" description="Disordered" evidence="4">
    <location>
        <begin position="351"/>
        <end position="400"/>
    </location>
</feature>
<evidence type="ECO:0000256" key="4">
    <source>
        <dbReference type="SAM" id="MobiDB-lite"/>
    </source>
</evidence>
<feature type="domain" description="USP" evidence="5">
    <location>
        <begin position="666"/>
        <end position="1006"/>
    </location>
</feature>